<evidence type="ECO:0000259" key="8">
    <source>
        <dbReference type="Pfam" id="PF24997"/>
    </source>
</evidence>
<accession>A0A0C3AUH7</accession>
<sequence length="209" mass="23891">MASENRIFGDQAMALVNEARRSNAAGTLIKYNDPLVRAVCREMRMLDTDLSRVTAEYEIEGSEVPDGIMAAASFYHVALRRNKRCVLAYQNNRLEKLRELYWNAAGSLAHLLGDQELRSKLSPHEVDFLRSYNEIVQEYRVDFEDVLDVVGDVRNPPKELNVVVRVVRDCGTIQTELGPIDFQRGQRFMVRRSDIEQLITQGFLEVVGK</sequence>
<dbReference type="InterPro" id="IPR056783">
    <property type="entry name" value="PSF1_C"/>
</dbReference>
<comment type="similarity">
    <text evidence="2 6">Belongs to the GINS1/PSF1 family.</text>
</comment>
<evidence type="ECO:0000256" key="4">
    <source>
        <dbReference type="ARBA" id="ARBA00022705"/>
    </source>
</evidence>
<dbReference type="CDD" id="cd11710">
    <property type="entry name" value="GINS_A_psf1"/>
    <property type="match status" value="1"/>
</dbReference>
<evidence type="ECO:0000313" key="9">
    <source>
        <dbReference type="EMBL" id="KIM28215.1"/>
    </source>
</evidence>
<protein>
    <recommendedName>
        <fullName evidence="3 6">DNA replication complex GINS protein PSF1</fullName>
    </recommendedName>
</protein>
<proteinExistence type="inferred from homology"/>
<reference evidence="10" key="2">
    <citation type="submission" date="2015-01" db="EMBL/GenBank/DDBJ databases">
        <title>Evolutionary Origins and Diversification of the Mycorrhizal Mutualists.</title>
        <authorList>
            <consortium name="DOE Joint Genome Institute"/>
            <consortium name="Mycorrhizal Genomics Consortium"/>
            <person name="Kohler A."/>
            <person name="Kuo A."/>
            <person name="Nagy L.G."/>
            <person name="Floudas D."/>
            <person name="Copeland A."/>
            <person name="Barry K.W."/>
            <person name="Cichocki N."/>
            <person name="Veneault-Fourrey C."/>
            <person name="LaButti K."/>
            <person name="Lindquist E.A."/>
            <person name="Lipzen A."/>
            <person name="Lundell T."/>
            <person name="Morin E."/>
            <person name="Murat C."/>
            <person name="Riley R."/>
            <person name="Ohm R."/>
            <person name="Sun H."/>
            <person name="Tunlid A."/>
            <person name="Henrissat B."/>
            <person name="Grigoriev I.V."/>
            <person name="Hibbett D.S."/>
            <person name="Martin F."/>
        </authorList>
    </citation>
    <scope>NUCLEOTIDE SEQUENCE [LARGE SCALE GENOMIC DNA]</scope>
    <source>
        <strain evidence="10">MAFF 305830</strain>
    </source>
</reference>
<evidence type="ECO:0000256" key="1">
    <source>
        <dbReference type="ARBA" id="ARBA00004123"/>
    </source>
</evidence>
<dbReference type="PANTHER" id="PTHR12914">
    <property type="entry name" value="PARTNER OF SLD5"/>
    <property type="match status" value="1"/>
</dbReference>
<evidence type="ECO:0000256" key="5">
    <source>
        <dbReference type="ARBA" id="ARBA00023242"/>
    </source>
</evidence>
<comment type="subcellular location">
    <subcellularLocation>
        <location evidence="1 6">Nucleus</location>
    </subcellularLocation>
</comment>
<dbReference type="HOGENOM" id="CLU_079191_1_0_1"/>
<evidence type="ECO:0000256" key="3">
    <source>
        <dbReference type="ARBA" id="ARBA00015143"/>
    </source>
</evidence>
<keyword evidence="4 6" id="KW-0235">DNA replication</keyword>
<dbReference type="InterPro" id="IPR021151">
    <property type="entry name" value="GINS_A"/>
</dbReference>
<keyword evidence="10" id="KW-1185">Reference proteome</keyword>
<dbReference type="STRING" id="933852.A0A0C3AUH7"/>
<keyword evidence="5 6" id="KW-0539">Nucleus</keyword>
<feature type="domain" description="GINS subunit" evidence="7">
    <location>
        <begin position="72"/>
        <end position="139"/>
    </location>
</feature>
<comment type="function">
    <text evidence="6">Required for correct functioning of the GINS complex, a complex that plays an essential role in the initiation of DNA replication, and progression of DNA replication forks. GINS complex seems to bind preferentially to single-stranded DNA.</text>
</comment>
<dbReference type="PANTHER" id="PTHR12914:SF2">
    <property type="entry name" value="DNA REPLICATION COMPLEX GINS PROTEIN PSF1"/>
    <property type="match status" value="1"/>
</dbReference>
<organism evidence="9 10">
    <name type="scientific">Serendipita vermifera MAFF 305830</name>
    <dbReference type="NCBI Taxonomy" id="933852"/>
    <lineage>
        <taxon>Eukaryota</taxon>
        <taxon>Fungi</taxon>
        <taxon>Dikarya</taxon>
        <taxon>Basidiomycota</taxon>
        <taxon>Agaricomycotina</taxon>
        <taxon>Agaricomycetes</taxon>
        <taxon>Sebacinales</taxon>
        <taxon>Serendipitaceae</taxon>
        <taxon>Serendipita</taxon>
    </lineage>
</organism>
<dbReference type="GO" id="GO:0000811">
    <property type="term" value="C:GINS complex"/>
    <property type="evidence" value="ECO:0007669"/>
    <property type="project" value="UniProtKB-UniRule"/>
</dbReference>
<dbReference type="GO" id="GO:1902983">
    <property type="term" value="P:DNA strand elongation involved in mitotic DNA replication"/>
    <property type="evidence" value="ECO:0007669"/>
    <property type="project" value="TreeGrafter"/>
</dbReference>
<reference evidence="9 10" key="1">
    <citation type="submission" date="2014-04" db="EMBL/GenBank/DDBJ databases">
        <authorList>
            <consortium name="DOE Joint Genome Institute"/>
            <person name="Kuo A."/>
            <person name="Zuccaro A."/>
            <person name="Kohler A."/>
            <person name="Nagy L.G."/>
            <person name="Floudas D."/>
            <person name="Copeland A."/>
            <person name="Barry K.W."/>
            <person name="Cichocki N."/>
            <person name="Veneault-Fourrey C."/>
            <person name="LaButti K."/>
            <person name="Lindquist E.A."/>
            <person name="Lipzen A."/>
            <person name="Lundell T."/>
            <person name="Morin E."/>
            <person name="Murat C."/>
            <person name="Sun H."/>
            <person name="Tunlid A."/>
            <person name="Henrissat B."/>
            <person name="Grigoriev I.V."/>
            <person name="Hibbett D.S."/>
            <person name="Martin F."/>
            <person name="Nordberg H.P."/>
            <person name="Cantor M.N."/>
            <person name="Hua S.X."/>
        </authorList>
    </citation>
    <scope>NUCLEOTIDE SEQUENCE [LARGE SCALE GENOMIC DNA]</scope>
    <source>
        <strain evidence="9 10">MAFF 305830</strain>
    </source>
</reference>
<name>A0A0C3AUH7_SERVB</name>
<dbReference type="AlphaFoldDB" id="A0A0C3AUH7"/>
<dbReference type="OrthoDB" id="10252587at2759"/>
<dbReference type="InterPro" id="IPR005339">
    <property type="entry name" value="GINS_Psf1"/>
</dbReference>
<gene>
    <name evidence="9" type="ORF">M408DRAFT_144532</name>
</gene>
<dbReference type="InterPro" id="IPR036224">
    <property type="entry name" value="GINS_bundle-like_dom_sf"/>
</dbReference>
<feature type="domain" description="DNA replication complex GINS protein PSF1 C-terminal" evidence="8">
    <location>
        <begin position="158"/>
        <end position="205"/>
    </location>
</feature>
<comment type="subunit">
    <text evidence="6">Component of the GINS complex.</text>
</comment>
<evidence type="ECO:0000256" key="2">
    <source>
        <dbReference type="ARBA" id="ARBA00006677"/>
    </source>
</evidence>
<evidence type="ECO:0000259" key="7">
    <source>
        <dbReference type="Pfam" id="PF05916"/>
    </source>
</evidence>
<dbReference type="Pfam" id="PF05916">
    <property type="entry name" value="Sld5"/>
    <property type="match status" value="1"/>
</dbReference>
<dbReference type="Pfam" id="PF24997">
    <property type="entry name" value="PSF1_C"/>
    <property type="match status" value="1"/>
</dbReference>
<dbReference type="EMBL" id="KN824294">
    <property type="protein sequence ID" value="KIM28215.1"/>
    <property type="molecule type" value="Genomic_DNA"/>
</dbReference>
<dbReference type="CDD" id="cd21696">
    <property type="entry name" value="GINS_B_Psf1"/>
    <property type="match status" value="1"/>
</dbReference>
<dbReference type="Gene3D" id="1.20.58.1030">
    <property type="match status" value="1"/>
</dbReference>
<dbReference type="Proteomes" id="UP000054097">
    <property type="component" value="Unassembled WGS sequence"/>
</dbReference>
<evidence type="ECO:0000313" key="10">
    <source>
        <dbReference type="Proteomes" id="UP000054097"/>
    </source>
</evidence>
<dbReference type="SUPFAM" id="SSF158573">
    <property type="entry name" value="GINS helical bundle-like"/>
    <property type="match status" value="1"/>
</dbReference>
<evidence type="ECO:0000256" key="6">
    <source>
        <dbReference type="RuleBase" id="RU368085"/>
    </source>
</evidence>